<gene>
    <name evidence="1" type="ORF">DOTSEDRAFT_71459</name>
</gene>
<reference evidence="2" key="1">
    <citation type="journal article" date="2012" name="PLoS Genet.">
        <title>The genomes of the fungal plant pathogens Cladosporium fulvum and Dothistroma septosporum reveal adaptation to different hosts and lifestyles but also signatures of common ancestry.</title>
        <authorList>
            <person name="de Wit P.J.G.M."/>
            <person name="van der Burgt A."/>
            <person name="Oekmen B."/>
            <person name="Stergiopoulos I."/>
            <person name="Abd-Elsalam K.A."/>
            <person name="Aerts A.L."/>
            <person name="Bahkali A.H."/>
            <person name="Beenen H.G."/>
            <person name="Chettri P."/>
            <person name="Cox M.P."/>
            <person name="Datema E."/>
            <person name="de Vries R.P."/>
            <person name="Dhillon B."/>
            <person name="Ganley A.R."/>
            <person name="Griffiths S.A."/>
            <person name="Guo Y."/>
            <person name="Hamelin R.C."/>
            <person name="Henrissat B."/>
            <person name="Kabir M.S."/>
            <person name="Jashni M.K."/>
            <person name="Kema G."/>
            <person name="Klaubauf S."/>
            <person name="Lapidus A."/>
            <person name="Levasseur A."/>
            <person name="Lindquist E."/>
            <person name="Mehrabi R."/>
            <person name="Ohm R.A."/>
            <person name="Owen T.J."/>
            <person name="Salamov A."/>
            <person name="Schwelm A."/>
            <person name="Schijlen E."/>
            <person name="Sun H."/>
            <person name="van den Burg H.A."/>
            <person name="van Ham R.C.H.J."/>
            <person name="Zhang S."/>
            <person name="Goodwin S.B."/>
            <person name="Grigoriev I.V."/>
            <person name="Collemare J."/>
            <person name="Bradshaw R.E."/>
        </authorList>
    </citation>
    <scope>NUCLEOTIDE SEQUENCE [LARGE SCALE GENOMIC DNA]</scope>
    <source>
        <strain evidence="2">NZE10 / CBS 128990</strain>
    </source>
</reference>
<reference evidence="1 2" key="2">
    <citation type="journal article" date="2012" name="PLoS Pathog.">
        <title>Diverse lifestyles and strategies of plant pathogenesis encoded in the genomes of eighteen Dothideomycetes fungi.</title>
        <authorList>
            <person name="Ohm R.A."/>
            <person name="Feau N."/>
            <person name="Henrissat B."/>
            <person name="Schoch C.L."/>
            <person name="Horwitz B.A."/>
            <person name="Barry K.W."/>
            <person name="Condon B.J."/>
            <person name="Copeland A.C."/>
            <person name="Dhillon B."/>
            <person name="Glaser F."/>
            <person name="Hesse C.N."/>
            <person name="Kosti I."/>
            <person name="LaButti K."/>
            <person name="Lindquist E.A."/>
            <person name="Lucas S."/>
            <person name="Salamov A.A."/>
            <person name="Bradshaw R.E."/>
            <person name="Ciuffetti L."/>
            <person name="Hamelin R.C."/>
            <person name="Kema G.H.J."/>
            <person name="Lawrence C."/>
            <person name="Scott J.A."/>
            <person name="Spatafora J.W."/>
            <person name="Turgeon B.G."/>
            <person name="de Wit P.J.G.M."/>
            <person name="Zhong S."/>
            <person name="Goodwin S.B."/>
            <person name="Grigoriev I.V."/>
        </authorList>
    </citation>
    <scope>NUCLEOTIDE SEQUENCE [LARGE SCALE GENOMIC DNA]</scope>
    <source>
        <strain evidence="2">NZE10 / CBS 128990</strain>
    </source>
</reference>
<proteinExistence type="predicted"/>
<protein>
    <submittedName>
        <fullName evidence="1">Uncharacterized protein</fullName>
    </submittedName>
</protein>
<keyword evidence="2" id="KW-1185">Reference proteome</keyword>
<evidence type="ECO:0000313" key="1">
    <source>
        <dbReference type="EMBL" id="EME45775.1"/>
    </source>
</evidence>
<dbReference type="AlphaFoldDB" id="N1PTT5"/>
<dbReference type="OrthoDB" id="3648748at2759"/>
<organism evidence="1 2">
    <name type="scientific">Dothistroma septosporum (strain NZE10 / CBS 128990)</name>
    <name type="common">Red band needle blight fungus</name>
    <name type="synonym">Mycosphaerella pini</name>
    <dbReference type="NCBI Taxonomy" id="675120"/>
    <lineage>
        <taxon>Eukaryota</taxon>
        <taxon>Fungi</taxon>
        <taxon>Dikarya</taxon>
        <taxon>Ascomycota</taxon>
        <taxon>Pezizomycotina</taxon>
        <taxon>Dothideomycetes</taxon>
        <taxon>Dothideomycetidae</taxon>
        <taxon>Mycosphaerellales</taxon>
        <taxon>Mycosphaerellaceae</taxon>
        <taxon>Dothistroma</taxon>
    </lineage>
</organism>
<accession>N1PTT5</accession>
<dbReference type="EMBL" id="KB446538">
    <property type="protein sequence ID" value="EME45775.1"/>
    <property type="molecule type" value="Genomic_DNA"/>
</dbReference>
<dbReference type="Proteomes" id="UP000016933">
    <property type="component" value="Unassembled WGS sequence"/>
</dbReference>
<name>N1PTT5_DOTSN</name>
<sequence>MFRVDGDEYKTKNELICTSHQASTELCCKLCVAALELLAQPLCAPFDSHRASTSDQNEPAVISKAKTHLVLRWTCRKPEMSFRRRHF</sequence>
<dbReference type="HOGENOM" id="CLU_2483331_0_0_1"/>
<evidence type="ECO:0000313" key="2">
    <source>
        <dbReference type="Proteomes" id="UP000016933"/>
    </source>
</evidence>